<dbReference type="Gene3D" id="3.30.420.40">
    <property type="match status" value="2"/>
</dbReference>
<comment type="caution">
    <text evidence="3">The sequence shown here is derived from an EMBL/GenBank/DDBJ whole genome shotgun (WGS) entry which is preliminary data.</text>
</comment>
<feature type="domain" description="Actin-like protein N-terminal" evidence="1">
    <location>
        <begin position="7"/>
        <end position="139"/>
    </location>
</feature>
<evidence type="ECO:0000259" key="2">
    <source>
        <dbReference type="Pfam" id="PF21522"/>
    </source>
</evidence>
<dbReference type="Proteomes" id="UP000292927">
    <property type="component" value="Unassembled WGS sequence"/>
</dbReference>
<dbReference type="InterPro" id="IPR040607">
    <property type="entry name" value="ALP_N"/>
</dbReference>
<protein>
    <submittedName>
        <fullName evidence="3">Plasmid segregation actin-type ATPase ParM</fullName>
    </submittedName>
</protein>
<organism evidence="3 4">
    <name type="scientific">Cuneatibacter caecimuris</name>
    <dbReference type="NCBI Taxonomy" id="1796618"/>
    <lineage>
        <taxon>Bacteria</taxon>
        <taxon>Bacillati</taxon>
        <taxon>Bacillota</taxon>
        <taxon>Clostridia</taxon>
        <taxon>Lachnospirales</taxon>
        <taxon>Lachnospiraceae</taxon>
        <taxon>Cuneatibacter</taxon>
    </lineage>
</organism>
<dbReference type="AlphaFoldDB" id="A0A4Q7PMR7"/>
<evidence type="ECO:0000313" key="3">
    <source>
        <dbReference type="EMBL" id="RZT01200.1"/>
    </source>
</evidence>
<evidence type="ECO:0000313" key="4">
    <source>
        <dbReference type="Proteomes" id="UP000292927"/>
    </source>
</evidence>
<gene>
    <name evidence="3" type="ORF">EV209_1643</name>
</gene>
<feature type="domain" description="Actin homologue MreB-like C-terminal" evidence="2">
    <location>
        <begin position="156"/>
        <end position="266"/>
    </location>
</feature>
<name>A0A4Q7PMR7_9FIRM</name>
<sequence>MASVIVGIDHGFNYIKTAHRNFLAGVTMTEYEPPLNTRVLEYKEKWYTIGATRLPFQPNKTLNDNYYILTLAALSEELRTRKLNNATVCIAAGLPLKRLGTEKQAFIKYLQKHKEVTWKYEGESFHAKIVDVAVFPQGYAAVLPQISKFPSTFLLADLGGGTLNLTLINDQIPNMDKTWTLNLGCINCIEMVQEELQTRFGQAIEEDQIRNYMMGKSPMLPTKYKEVIEKGLSSYAQSTVAKITELGFNRETLPIVWCGGGAIFMEFWGGLRDMNLYIEDTCATAKGYELMYDLLKK</sequence>
<proteinExistence type="predicted"/>
<dbReference type="SUPFAM" id="SSF53067">
    <property type="entry name" value="Actin-like ATPase domain"/>
    <property type="match status" value="2"/>
</dbReference>
<dbReference type="InterPro" id="IPR049067">
    <property type="entry name" value="MreB-like_C"/>
</dbReference>
<dbReference type="InterPro" id="IPR043129">
    <property type="entry name" value="ATPase_NBD"/>
</dbReference>
<dbReference type="RefSeq" id="WP_130434864.1">
    <property type="nucleotide sequence ID" value="NZ_SGXF01000002.1"/>
</dbReference>
<keyword evidence="4" id="KW-1185">Reference proteome</keyword>
<reference evidence="3 4" key="1">
    <citation type="submission" date="2019-02" db="EMBL/GenBank/DDBJ databases">
        <title>Genomic Encyclopedia of Type Strains, Phase IV (KMG-IV): sequencing the most valuable type-strain genomes for metagenomic binning, comparative biology and taxonomic classification.</title>
        <authorList>
            <person name="Goeker M."/>
        </authorList>
    </citation>
    <scope>NUCLEOTIDE SEQUENCE [LARGE SCALE GENOMIC DNA]</scope>
    <source>
        <strain evidence="3 4">DSM 29486</strain>
    </source>
</reference>
<dbReference type="OrthoDB" id="9769994at2"/>
<dbReference type="Pfam" id="PF21522">
    <property type="entry name" value="MreB-like_C"/>
    <property type="match status" value="1"/>
</dbReference>
<evidence type="ECO:0000259" key="1">
    <source>
        <dbReference type="Pfam" id="PF17989"/>
    </source>
</evidence>
<dbReference type="EMBL" id="SGXF01000002">
    <property type="protein sequence ID" value="RZT01200.1"/>
    <property type="molecule type" value="Genomic_DNA"/>
</dbReference>
<accession>A0A4Q7PMR7</accession>
<dbReference type="Pfam" id="PF17989">
    <property type="entry name" value="ALP_N"/>
    <property type="match status" value="1"/>
</dbReference>